<dbReference type="STRING" id="373672.SAMN05421785_1235"/>
<accession>A0A1N7QY80</accession>
<organism evidence="3 4">
    <name type="scientific">Chryseobacterium gambrini</name>
    <dbReference type="NCBI Taxonomy" id="373672"/>
    <lineage>
        <taxon>Bacteria</taxon>
        <taxon>Pseudomonadati</taxon>
        <taxon>Bacteroidota</taxon>
        <taxon>Flavobacteriia</taxon>
        <taxon>Flavobacteriales</taxon>
        <taxon>Weeksellaceae</taxon>
        <taxon>Chryseobacterium group</taxon>
        <taxon>Chryseobacterium</taxon>
    </lineage>
</organism>
<name>A0A1N7QY80_9FLAO</name>
<dbReference type="Gene3D" id="3.40.50.360">
    <property type="match status" value="1"/>
</dbReference>
<dbReference type="InterPro" id="IPR046980">
    <property type="entry name" value="KefG/KefF"/>
</dbReference>
<evidence type="ECO:0000313" key="3">
    <source>
        <dbReference type="EMBL" id="SIT27821.1"/>
    </source>
</evidence>
<dbReference type="PANTHER" id="PTHR47307:SF1">
    <property type="entry name" value="GLUTATHIONE-REGULATED POTASSIUM-EFFLUX SYSTEM ANCILLARY PROTEIN KEFG"/>
    <property type="match status" value="1"/>
</dbReference>
<proteinExistence type="predicted"/>
<evidence type="ECO:0000313" key="4">
    <source>
        <dbReference type="Proteomes" id="UP000185781"/>
    </source>
</evidence>
<dbReference type="PANTHER" id="PTHR47307">
    <property type="entry name" value="GLUTATHIONE-REGULATED POTASSIUM-EFFLUX SYSTEM ANCILLARY PROTEIN KEFG"/>
    <property type="match status" value="1"/>
</dbReference>
<dbReference type="Proteomes" id="UP000185781">
    <property type="component" value="Unassembled WGS sequence"/>
</dbReference>
<keyword evidence="1" id="KW-0560">Oxidoreductase</keyword>
<dbReference type="GO" id="GO:0009055">
    <property type="term" value="F:electron transfer activity"/>
    <property type="evidence" value="ECO:0007669"/>
    <property type="project" value="TreeGrafter"/>
</dbReference>
<gene>
    <name evidence="3" type="ORF">SAMN05421785_1235</name>
</gene>
<dbReference type="OrthoDB" id="652200at2"/>
<evidence type="ECO:0000259" key="2">
    <source>
        <dbReference type="Pfam" id="PF02525"/>
    </source>
</evidence>
<dbReference type="Pfam" id="PF02525">
    <property type="entry name" value="Flavodoxin_2"/>
    <property type="match status" value="1"/>
</dbReference>
<dbReference type="SUPFAM" id="SSF52218">
    <property type="entry name" value="Flavoproteins"/>
    <property type="match status" value="1"/>
</dbReference>
<dbReference type="InterPro" id="IPR029039">
    <property type="entry name" value="Flavoprotein-like_sf"/>
</dbReference>
<dbReference type="GO" id="GO:0010181">
    <property type="term" value="F:FMN binding"/>
    <property type="evidence" value="ECO:0007669"/>
    <property type="project" value="TreeGrafter"/>
</dbReference>
<feature type="domain" description="Flavodoxin-like fold" evidence="2">
    <location>
        <begin position="3"/>
        <end position="154"/>
    </location>
</feature>
<evidence type="ECO:0000256" key="1">
    <source>
        <dbReference type="ARBA" id="ARBA00023002"/>
    </source>
</evidence>
<reference evidence="3 4" key="1">
    <citation type="submission" date="2017-01" db="EMBL/GenBank/DDBJ databases">
        <authorList>
            <person name="Mah S.A."/>
            <person name="Swanson W.J."/>
            <person name="Moy G.W."/>
            <person name="Vacquier V.D."/>
        </authorList>
    </citation>
    <scope>NUCLEOTIDE SEQUENCE [LARGE SCALE GENOMIC DNA]</scope>
    <source>
        <strain evidence="3 4">DSM 18014</strain>
    </source>
</reference>
<sequence length="192" mass="21696">MQNIVIVSGHPNLETSHANKAVLENILKLFSDAEISRLDLLYPDFHIDVKSEQEKLVNADLIIWQFPLHWYSFPALMKKYIDDVYTFGFAHGAGGDQLKGKKLILSFTTGASEDLYDYGKAMNYPVDDFLPPLIQTAKLCRMEIQEPVYSTGMQYIPGVYPIETLEMVKAKAKDHANRLATVVSEGLLIKKD</sequence>
<dbReference type="EMBL" id="FTOV01000023">
    <property type="protein sequence ID" value="SIT27821.1"/>
    <property type="molecule type" value="Genomic_DNA"/>
</dbReference>
<dbReference type="AlphaFoldDB" id="A0A1N7QY80"/>
<dbReference type="GO" id="GO:0003955">
    <property type="term" value="F:NAD(P)H dehydrogenase (quinone) activity"/>
    <property type="evidence" value="ECO:0007669"/>
    <property type="project" value="TreeGrafter"/>
</dbReference>
<protein>
    <submittedName>
        <fullName evidence="3">Putative NADPH-quinone reductase (Modulator of drug activity B)</fullName>
    </submittedName>
</protein>
<dbReference type="InterPro" id="IPR003680">
    <property type="entry name" value="Flavodoxin_fold"/>
</dbReference>
<dbReference type="RefSeq" id="WP_076396655.1">
    <property type="nucleotide sequence ID" value="NZ_FTOV01000023.1"/>
</dbReference>